<dbReference type="PATRIC" id="fig|1365248.3.peg.2207"/>
<sequence length="33" mass="3998">MLIAQDFLYFFDLQGRQKETHKMVRTVIVERAL</sequence>
<dbReference type="AlphaFoldDB" id="A0A167L3N6"/>
<reference evidence="1 2" key="1">
    <citation type="submission" date="2013-07" db="EMBL/GenBank/DDBJ databases">
        <title>Comparative Genomic and Metabolomic Analysis of Twelve Strains of Pseudoalteromonas luteoviolacea.</title>
        <authorList>
            <person name="Vynne N.G."/>
            <person name="Mansson M."/>
            <person name="Gram L."/>
        </authorList>
    </citation>
    <scope>NUCLEOTIDE SEQUENCE [LARGE SCALE GENOMIC DNA]</scope>
    <source>
        <strain evidence="1 2">CPMOR-1</strain>
    </source>
</reference>
<organism evidence="1 2">
    <name type="scientific">Pseudoalteromonas luteoviolacea CPMOR-1</name>
    <dbReference type="NCBI Taxonomy" id="1365248"/>
    <lineage>
        <taxon>Bacteria</taxon>
        <taxon>Pseudomonadati</taxon>
        <taxon>Pseudomonadota</taxon>
        <taxon>Gammaproteobacteria</taxon>
        <taxon>Alteromonadales</taxon>
        <taxon>Pseudoalteromonadaceae</taxon>
        <taxon>Pseudoalteromonas</taxon>
    </lineage>
</organism>
<protein>
    <submittedName>
        <fullName evidence="1">Uncharacterized protein</fullName>
    </submittedName>
</protein>
<accession>A0A167L3N6</accession>
<gene>
    <name evidence="1" type="ORF">N473_16455</name>
</gene>
<comment type="caution">
    <text evidence="1">The sequence shown here is derived from an EMBL/GenBank/DDBJ whole genome shotgun (WGS) entry which is preliminary data.</text>
</comment>
<dbReference type="Proteomes" id="UP000076486">
    <property type="component" value="Unassembled WGS sequence"/>
</dbReference>
<name>A0A167L3N6_9GAMM</name>
<evidence type="ECO:0000313" key="2">
    <source>
        <dbReference type="Proteomes" id="UP000076486"/>
    </source>
</evidence>
<dbReference type="EMBL" id="AUYC01000026">
    <property type="protein sequence ID" value="KZN63756.1"/>
    <property type="molecule type" value="Genomic_DNA"/>
</dbReference>
<evidence type="ECO:0000313" key="1">
    <source>
        <dbReference type="EMBL" id="KZN63756.1"/>
    </source>
</evidence>
<proteinExistence type="predicted"/>